<proteinExistence type="predicted"/>
<organism evidence="5 6">
    <name type="scientific">Luedemannella helvata</name>
    <dbReference type="NCBI Taxonomy" id="349315"/>
    <lineage>
        <taxon>Bacteria</taxon>
        <taxon>Bacillati</taxon>
        <taxon>Actinomycetota</taxon>
        <taxon>Actinomycetes</taxon>
        <taxon>Micromonosporales</taxon>
        <taxon>Micromonosporaceae</taxon>
        <taxon>Luedemannella</taxon>
    </lineage>
</organism>
<comment type="caution">
    <text evidence="5">The sequence shown here is derived from an EMBL/GenBank/DDBJ whole genome shotgun (WGS) entry which is preliminary data.</text>
</comment>
<dbReference type="InterPro" id="IPR036388">
    <property type="entry name" value="WH-like_DNA-bd_sf"/>
</dbReference>
<dbReference type="SMART" id="SM00345">
    <property type="entry name" value="HTH_GNTR"/>
    <property type="match status" value="1"/>
</dbReference>
<evidence type="ECO:0000313" key="6">
    <source>
        <dbReference type="Proteomes" id="UP001500655"/>
    </source>
</evidence>
<dbReference type="SMART" id="SM00866">
    <property type="entry name" value="UTRA"/>
    <property type="match status" value="1"/>
</dbReference>
<keyword evidence="1" id="KW-0805">Transcription regulation</keyword>
<dbReference type="Pfam" id="PF07702">
    <property type="entry name" value="UTRA"/>
    <property type="match status" value="1"/>
</dbReference>
<evidence type="ECO:0000313" key="5">
    <source>
        <dbReference type="EMBL" id="GAA1778616.1"/>
    </source>
</evidence>
<name>A0ABP4XFY7_9ACTN</name>
<dbReference type="EMBL" id="BAAALS010000064">
    <property type="protein sequence ID" value="GAA1778616.1"/>
    <property type="molecule type" value="Genomic_DNA"/>
</dbReference>
<evidence type="ECO:0000256" key="2">
    <source>
        <dbReference type="ARBA" id="ARBA00023125"/>
    </source>
</evidence>
<dbReference type="PROSITE" id="PS50949">
    <property type="entry name" value="HTH_GNTR"/>
    <property type="match status" value="1"/>
</dbReference>
<dbReference type="CDD" id="cd07377">
    <property type="entry name" value="WHTH_GntR"/>
    <property type="match status" value="1"/>
</dbReference>
<accession>A0ABP4XFY7</accession>
<evidence type="ECO:0000256" key="3">
    <source>
        <dbReference type="ARBA" id="ARBA00023163"/>
    </source>
</evidence>
<dbReference type="InterPro" id="IPR028978">
    <property type="entry name" value="Chorismate_lyase_/UTRA_dom_sf"/>
</dbReference>
<dbReference type="PANTHER" id="PTHR44846:SF17">
    <property type="entry name" value="GNTR-FAMILY TRANSCRIPTIONAL REGULATOR"/>
    <property type="match status" value="1"/>
</dbReference>
<dbReference type="PRINTS" id="PR00035">
    <property type="entry name" value="HTHGNTR"/>
</dbReference>
<dbReference type="Gene3D" id="3.40.1410.10">
    <property type="entry name" value="Chorismate lyase-like"/>
    <property type="match status" value="1"/>
</dbReference>
<keyword evidence="3" id="KW-0804">Transcription</keyword>
<evidence type="ECO:0000259" key="4">
    <source>
        <dbReference type="PROSITE" id="PS50949"/>
    </source>
</evidence>
<dbReference type="InterPro" id="IPR000524">
    <property type="entry name" value="Tscrpt_reg_HTH_GntR"/>
</dbReference>
<dbReference type="Pfam" id="PF00392">
    <property type="entry name" value="GntR"/>
    <property type="match status" value="1"/>
</dbReference>
<dbReference type="Gene3D" id="1.10.10.10">
    <property type="entry name" value="Winged helix-like DNA-binding domain superfamily/Winged helix DNA-binding domain"/>
    <property type="match status" value="1"/>
</dbReference>
<dbReference type="Proteomes" id="UP001500655">
    <property type="component" value="Unassembled WGS sequence"/>
</dbReference>
<gene>
    <name evidence="5" type="ORF">GCM10009681_56790</name>
</gene>
<feature type="domain" description="HTH gntR-type" evidence="4">
    <location>
        <begin position="19"/>
        <end position="86"/>
    </location>
</feature>
<evidence type="ECO:0000256" key="1">
    <source>
        <dbReference type="ARBA" id="ARBA00023015"/>
    </source>
</evidence>
<dbReference type="SUPFAM" id="SSF64288">
    <property type="entry name" value="Chorismate lyase-like"/>
    <property type="match status" value="1"/>
</dbReference>
<dbReference type="InterPro" id="IPR050679">
    <property type="entry name" value="Bact_HTH_transcr_reg"/>
</dbReference>
<dbReference type="PANTHER" id="PTHR44846">
    <property type="entry name" value="MANNOSYL-D-GLYCERATE TRANSPORT/METABOLISM SYSTEM REPRESSOR MNGR-RELATED"/>
    <property type="match status" value="1"/>
</dbReference>
<dbReference type="SUPFAM" id="SSF46785">
    <property type="entry name" value="Winged helix' DNA-binding domain"/>
    <property type="match status" value="1"/>
</dbReference>
<keyword evidence="6" id="KW-1185">Reference proteome</keyword>
<protein>
    <submittedName>
        <fullName evidence="5">GntR family transcriptional regulator</fullName>
    </submittedName>
</protein>
<keyword evidence="2" id="KW-0238">DNA-binding</keyword>
<sequence length="265" mass="29045">MAVGMGGTVADVPAPHSGRPLYQQVAENLRAQIQSGALPPGYLLPTEAELMRQHDVARGTVRQALEELRREGLVVTDRGGSRVRPAPAARRVANRRYRRPETMEASTPFTRDRNAPWPEYELEREFVVEAAPERVATLFGVAAGTPLLRRDFTFVVSGLVHQLSTSYLLHDMVADTPVADPANEPWTGGTVAQLGSLGVAVTRVVEQVGARLATREEHRRLRLDLGGPVLTISRRMYAGTKVVEVAADIVVPADRTVLEYELLVE</sequence>
<dbReference type="InterPro" id="IPR011663">
    <property type="entry name" value="UTRA"/>
</dbReference>
<reference evidence="6" key="1">
    <citation type="journal article" date="2019" name="Int. J. Syst. Evol. Microbiol.">
        <title>The Global Catalogue of Microorganisms (GCM) 10K type strain sequencing project: providing services to taxonomists for standard genome sequencing and annotation.</title>
        <authorList>
            <consortium name="The Broad Institute Genomics Platform"/>
            <consortium name="The Broad Institute Genome Sequencing Center for Infectious Disease"/>
            <person name="Wu L."/>
            <person name="Ma J."/>
        </authorList>
    </citation>
    <scope>NUCLEOTIDE SEQUENCE [LARGE SCALE GENOMIC DNA]</scope>
    <source>
        <strain evidence="6">JCM 13249</strain>
    </source>
</reference>
<dbReference type="InterPro" id="IPR036390">
    <property type="entry name" value="WH_DNA-bd_sf"/>
</dbReference>